<dbReference type="InterPro" id="IPR002716">
    <property type="entry name" value="PIN_dom"/>
</dbReference>
<name>A0A841H3F9_9BACT</name>
<dbReference type="SUPFAM" id="SSF88723">
    <property type="entry name" value="PIN domain-like"/>
    <property type="match status" value="1"/>
</dbReference>
<dbReference type="Pfam" id="PF01850">
    <property type="entry name" value="PIN"/>
    <property type="match status" value="1"/>
</dbReference>
<dbReference type="Gene3D" id="3.40.50.1010">
    <property type="entry name" value="5'-nuclease"/>
    <property type="match status" value="1"/>
</dbReference>
<feature type="domain" description="PIN" evidence="1">
    <location>
        <begin position="6"/>
        <end position="118"/>
    </location>
</feature>
<evidence type="ECO:0000313" key="2">
    <source>
        <dbReference type="EMBL" id="MBB6072540.1"/>
    </source>
</evidence>
<accession>A0A841H3F9</accession>
<dbReference type="Proteomes" id="UP000582837">
    <property type="component" value="Unassembled WGS sequence"/>
</dbReference>
<organism evidence="2 3">
    <name type="scientific">Longimicrobium terrae</name>
    <dbReference type="NCBI Taxonomy" id="1639882"/>
    <lineage>
        <taxon>Bacteria</taxon>
        <taxon>Pseudomonadati</taxon>
        <taxon>Gemmatimonadota</taxon>
        <taxon>Longimicrobiia</taxon>
        <taxon>Longimicrobiales</taxon>
        <taxon>Longimicrobiaceae</taxon>
        <taxon>Longimicrobium</taxon>
    </lineage>
</organism>
<evidence type="ECO:0000313" key="3">
    <source>
        <dbReference type="Proteomes" id="UP000582837"/>
    </source>
</evidence>
<keyword evidence="3" id="KW-1185">Reference proteome</keyword>
<gene>
    <name evidence="2" type="ORF">HNQ61_004203</name>
</gene>
<dbReference type="InterPro" id="IPR029060">
    <property type="entry name" value="PIN-like_dom_sf"/>
</dbReference>
<proteinExistence type="predicted"/>
<protein>
    <submittedName>
        <fullName evidence="2">Putative nucleic acid-binding protein</fullName>
    </submittedName>
</protein>
<evidence type="ECO:0000259" key="1">
    <source>
        <dbReference type="Pfam" id="PF01850"/>
    </source>
</evidence>
<dbReference type="AlphaFoldDB" id="A0A841H3F9"/>
<sequence>MPKPTVYLDSTIPSAYFDDRPGRSSQRLVTRLWWEAARTEYDFISSTVLRDEVGRGSRRDRAEARLRLICDVPVVDISPEIRELADWYILHKLMPARPDADAVHLATAAVLKCEYLATWNFGHLANQNKAVHLAVLNRRRGLSVPRICTPDTLMDDDDNCGNR</sequence>
<reference evidence="2 3" key="1">
    <citation type="submission" date="2020-08" db="EMBL/GenBank/DDBJ databases">
        <title>Genomic Encyclopedia of Type Strains, Phase IV (KMG-IV): sequencing the most valuable type-strain genomes for metagenomic binning, comparative biology and taxonomic classification.</title>
        <authorList>
            <person name="Goeker M."/>
        </authorList>
    </citation>
    <scope>NUCLEOTIDE SEQUENCE [LARGE SCALE GENOMIC DNA]</scope>
    <source>
        <strain evidence="2 3">DSM 29007</strain>
    </source>
</reference>
<dbReference type="RefSeq" id="WP_170032817.1">
    <property type="nucleotide sequence ID" value="NZ_JABDTL010000001.1"/>
</dbReference>
<comment type="caution">
    <text evidence="2">The sequence shown here is derived from an EMBL/GenBank/DDBJ whole genome shotgun (WGS) entry which is preliminary data.</text>
</comment>
<dbReference type="EMBL" id="JACHIA010000016">
    <property type="protein sequence ID" value="MBB6072540.1"/>
    <property type="molecule type" value="Genomic_DNA"/>
</dbReference>